<dbReference type="InterPro" id="IPR005119">
    <property type="entry name" value="LysR_subst-bd"/>
</dbReference>
<dbReference type="Pfam" id="PF03466">
    <property type="entry name" value="LysR_substrate"/>
    <property type="match status" value="1"/>
</dbReference>
<dbReference type="PANTHER" id="PTHR30419:SF8">
    <property type="entry name" value="NITROGEN ASSIMILATION TRANSCRIPTIONAL ACTIVATOR-RELATED"/>
    <property type="match status" value="1"/>
</dbReference>
<sequence>MTEPTKTLPLSSAKSLLFRSGNLFQRGLKLSHLRMIVAMEETGQISQAASMLQTSQPAASRLLSEMETILEARLCVRGSRGIEMTNAGRALARRARSMLIEIREAEREIEDIKHGGGTVFVGAVTAAAVDLVVPAIRTVQSINALLEAHVSIGPSHSLIKDLLAGDHDFVIGRIPEDMDPRQFNIRQIRSEKIRLMVRAGHPLLSETKPVSLNRLSQFEWILPPPGNLMRRTIEDVFISRHLSLPHSSLNSASLLVTLSTLSGTDAIAPMAEEVTSLLSIGGMIAELPFDDTIEIKPYSLITARGHRLSPSAQLVSDHILARIEKPKAETPATTLPA</sequence>
<accession>A0A1Y2L6S6</accession>
<proteinExistence type="inferred from homology"/>
<dbReference type="Proteomes" id="UP000193396">
    <property type="component" value="Unassembled WGS sequence"/>
</dbReference>
<dbReference type="GO" id="GO:0003700">
    <property type="term" value="F:DNA-binding transcription factor activity"/>
    <property type="evidence" value="ECO:0007669"/>
    <property type="project" value="InterPro"/>
</dbReference>
<keyword evidence="7" id="KW-1185">Reference proteome</keyword>
<name>A0A1Y2L6S6_9PROT</name>
<dbReference type="PANTHER" id="PTHR30419">
    <property type="entry name" value="HTH-TYPE TRANSCRIPTIONAL REGULATOR YBHD"/>
    <property type="match status" value="1"/>
</dbReference>
<organism evidence="6 7">
    <name type="scientific">Thalassospira alkalitolerans</name>
    <dbReference type="NCBI Taxonomy" id="1293890"/>
    <lineage>
        <taxon>Bacteria</taxon>
        <taxon>Pseudomonadati</taxon>
        <taxon>Pseudomonadota</taxon>
        <taxon>Alphaproteobacteria</taxon>
        <taxon>Rhodospirillales</taxon>
        <taxon>Thalassospiraceae</taxon>
        <taxon>Thalassospira</taxon>
    </lineage>
</organism>
<protein>
    <submittedName>
        <fullName evidence="6">LysR family transcriptional regulator</fullName>
    </submittedName>
</protein>
<dbReference type="SUPFAM" id="SSF53850">
    <property type="entry name" value="Periplasmic binding protein-like II"/>
    <property type="match status" value="1"/>
</dbReference>
<dbReference type="EMBL" id="JFKB01000028">
    <property type="protein sequence ID" value="OSQ42904.1"/>
    <property type="molecule type" value="Genomic_DNA"/>
</dbReference>
<comment type="caution">
    <text evidence="6">The sequence shown here is derived from an EMBL/GenBank/DDBJ whole genome shotgun (WGS) entry which is preliminary data.</text>
</comment>
<evidence type="ECO:0000256" key="1">
    <source>
        <dbReference type="ARBA" id="ARBA00009437"/>
    </source>
</evidence>
<dbReference type="RefSeq" id="WP_085621129.1">
    <property type="nucleotide sequence ID" value="NZ_CAXBPE010000010.1"/>
</dbReference>
<dbReference type="Gene3D" id="3.40.190.290">
    <property type="match status" value="1"/>
</dbReference>
<comment type="similarity">
    <text evidence="1">Belongs to the LysR transcriptional regulatory family.</text>
</comment>
<evidence type="ECO:0000259" key="5">
    <source>
        <dbReference type="PROSITE" id="PS50931"/>
    </source>
</evidence>
<keyword evidence="4" id="KW-0804">Transcription</keyword>
<dbReference type="InterPro" id="IPR000847">
    <property type="entry name" value="LysR_HTH_N"/>
</dbReference>
<dbReference type="STRING" id="1293890.TALK_20990"/>
<dbReference type="InterPro" id="IPR050950">
    <property type="entry name" value="HTH-type_LysR_regulators"/>
</dbReference>
<evidence type="ECO:0000313" key="7">
    <source>
        <dbReference type="Proteomes" id="UP000193396"/>
    </source>
</evidence>
<feature type="domain" description="HTH lysR-type" evidence="5">
    <location>
        <begin position="28"/>
        <end position="85"/>
    </location>
</feature>
<dbReference type="AlphaFoldDB" id="A0A1Y2L6S6"/>
<dbReference type="OrthoDB" id="9806538at2"/>
<evidence type="ECO:0000256" key="3">
    <source>
        <dbReference type="ARBA" id="ARBA00023125"/>
    </source>
</evidence>
<evidence type="ECO:0000313" key="6">
    <source>
        <dbReference type="EMBL" id="OSQ42904.1"/>
    </source>
</evidence>
<dbReference type="PROSITE" id="PS50931">
    <property type="entry name" value="HTH_LYSR"/>
    <property type="match status" value="1"/>
</dbReference>
<reference evidence="6 7" key="1">
    <citation type="submission" date="2014-03" db="EMBL/GenBank/DDBJ databases">
        <title>The draft genome sequence of Thalassospira alkalitolerans JCM 18968.</title>
        <authorList>
            <person name="Lai Q."/>
            <person name="Shao Z."/>
        </authorList>
    </citation>
    <scope>NUCLEOTIDE SEQUENCE [LARGE SCALE GENOMIC DNA]</scope>
    <source>
        <strain evidence="6 7">JCM 18968</strain>
    </source>
</reference>
<dbReference type="GO" id="GO:0005829">
    <property type="term" value="C:cytosol"/>
    <property type="evidence" value="ECO:0007669"/>
    <property type="project" value="TreeGrafter"/>
</dbReference>
<dbReference type="Pfam" id="PF00126">
    <property type="entry name" value="HTH_1"/>
    <property type="match status" value="1"/>
</dbReference>
<dbReference type="Gene3D" id="1.10.10.10">
    <property type="entry name" value="Winged helix-like DNA-binding domain superfamily/Winged helix DNA-binding domain"/>
    <property type="match status" value="1"/>
</dbReference>
<dbReference type="InterPro" id="IPR036390">
    <property type="entry name" value="WH_DNA-bd_sf"/>
</dbReference>
<keyword evidence="2" id="KW-0805">Transcription regulation</keyword>
<evidence type="ECO:0000256" key="4">
    <source>
        <dbReference type="ARBA" id="ARBA00023163"/>
    </source>
</evidence>
<dbReference type="InterPro" id="IPR036388">
    <property type="entry name" value="WH-like_DNA-bd_sf"/>
</dbReference>
<keyword evidence="3" id="KW-0238">DNA-binding</keyword>
<evidence type="ECO:0000256" key="2">
    <source>
        <dbReference type="ARBA" id="ARBA00023015"/>
    </source>
</evidence>
<gene>
    <name evidence="6" type="ORF">TALK_20990</name>
</gene>
<dbReference type="GO" id="GO:0003677">
    <property type="term" value="F:DNA binding"/>
    <property type="evidence" value="ECO:0007669"/>
    <property type="project" value="UniProtKB-KW"/>
</dbReference>
<dbReference type="SUPFAM" id="SSF46785">
    <property type="entry name" value="Winged helix' DNA-binding domain"/>
    <property type="match status" value="1"/>
</dbReference>